<dbReference type="EMBL" id="SHNP01000002">
    <property type="protein sequence ID" value="MCX2973006.1"/>
    <property type="molecule type" value="Genomic_DNA"/>
</dbReference>
<evidence type="ECO:0000313" key="2">
    <source>
        <dbReference type="Proteomes" id="UP001143307"/>
    </source>
</evidence>
<gene>
    <name evidence="1" type="ORF">EYC87_05330</name>
</gene>
<dbReference type="RefSeq" id="WP_279251969.1">
    <property type="nucleotide sequence ID" value="NZ_SHNP01000002.1"/>
</dbReference>
<organism evidence="1 2">
    <name type="scientific">Candidatus Seongchinamella marina</name>
    <dbReference type="NCBI Taxonomy" id="2518990"/>
    <lineage>
        <taxon>Bacteria</taxon>
        <taxon>Pseudomonadati</taxon>
        <taxon>Pseudomonadota</taxon>
        <taxon>Gammaproteobacteria</taxon>
        <taxon>Cellvibrionales</taxon>
        <taxon>Halieaceae</taxon>
        <taxon>Seongchinamella</taxon>
    </lineage>
</organism>
<name>A0ABT3STP0_9GAMM</name>
<reference evidence="1" key="1">
    <citation type="submission" date="2019-02" db="EMBL/GenBank/DDBJ databases">
        <authorList>
            <person name="Li S.-H."/>
        </authorList>
    </citation>
    <scope>NUCLEOTIDE SEQUENCE</scope>
    <source>
        <strain evidence="1">IMCC8485</strain>
    </source>
</reference>
<protein>
    <submittedName>
        <fullName evidence="1">Uncharacterized protein</fullName>
    </submittedName>
</protein>
<dbReference type="Proteomes" id="UP001143307">
    <property type="component" value="Unassembled WGS sequence"/>
</dbReference>
<proteinExistence type="predicted"/>
<sequence length="193" mass="21108">MKTIIAALLAVTLSISAKTALGGPDESMRYMRTESASLLDLFLLKLNLIVFANEAHIADFTVSEGSAVFNFDDKRINVTFDVTPDSPPISITDAKQRLFHALKQASISHALVVADHIGHDGYMSAAQPENLDQDVKSRMLYSAVMYKKELFGDALYIEGIPEGFGALACDWLPGHGYSFADSLDIDDIDCSMR</sequence>
<comment type="caution">
    <text evidence="1">The sequence shown here is derived from an EMBL/GenBank/DDBJ whole genome shotgun (WGS) entry which is preliminary data.</text>
</comment>
<evidence type="ECO:0000313" key="1">
    <source>
        <dbReference type="EMBL" id="MCX2973006.1"/>
    </source>
</evidence>
<keyword evidence="2" id="KW-1185">Reference proteome</keyword>
<accession>A0ABT3STP0</accession>